<keyword evidence="1" id="KW-0472">Membrane</keyword>
<accession>A0A7W4KG59</accession>
<sequence length="82" mass="8280">MRTVAAIGGGYGIAALTALALSLCLPWSPAENVTAGILAGLLVWPAMVMLCFALRTLLQVCMAIACGAALPAALALLGGWRP</sequence>
<dbReference type="RefSeq" id="WP_182950817.1">
    <property type="nucleotide sequence ID" value="NZ_JABEQK010000013.1"/>
</dbReference>
<protein>
    <submittedName>
        <fullName evidence="2">Iron transporter</fullName>
    </submittedName>
</protein>
<feature type="transmembrane region" description="Helical" evidence="1">
    <location>
        <begin position="61"/>
        <end position="80"/>
    </location>
</feature>
<dbReference type="Proteomes" id="UP000540556">
    <property type="component" value="Unassembled WGS sequence"/>
</dbReference>
<comment type="caution">
    <text evidence="2">The sequence shown here is derived from an EMBL/GenBank/DDBJ whole genome shotgun (WGS) entry which is preliminary data.</text>
</comment>
<keyword evidence="1" id="KW-0812">Transmembrane</keyword>
<evidence type="ECO:0000313" key="2">
    <source>
        <dbReference type="EMBL" id="MBB2206283.1"/>
    </source>
</evidence>
<keyword evidence="3" id="KW-1185">Reference proteome</keyword>
<dbReference type="EMBL" id="JABEQK010000013">
    <property type="protein sequence ID" value="MBB2206283.1"/>
    <property type="molecule type" value="Genomic_DNA"/>
</dbReference>
<name>A0A7W4KG59_9PROT</name>
<evidence type="ECO:0000313" key="3">
    <source>
        <dbReference type="Proteomes" id="UP000540556"/>
    </source>
</evidence>
<dbReference type="AlphaFoldDB" id="A0A7W4KG59"/>
<organism evidence="2 3">
    <name type="scientific">Gluconacetobacter takamatsuzukensis</name>
    <dbReference type="NCBI Taxonomy" id="1286190"/>
    <lineage>
        <taxon>Bacteria</taxon>
        <taxon>Pseudomonadati</taxon>
        <taxon>Pseudomonadota</taxon>
        <taxon>Alphaproteobacteria</taxon>
        <taxon>Acetobacterales</taxon>
        <taxon>Acetobacteraceae</taxon>
        <taxon>Gluconacetobacter</taxon>
    </lineage>
</organism>
<feature type="transmembrane region" description="Helical" evidence="1">
    <location>
        <begin position="36"/>
        <end position="54"/>
    </location>
</feature>
<gene>
    <name evidence="2" type="ORF">HLH27_14850</name>
</gene>
<evidence type="ECO:0000256" key="1">
    <source>
        <dbReference type="SAM" id="Phobius"/>
    </source>
</evidence>
<keyword evidence="1" id="KW-1133">Transmembrane helix</keyword>
<proteinExistence type="predicted"/>
<reference evidence="2 3" key="1">
    <citation type="submission" date="2020-04" db="EMBL/GenBank/DDBJ databases">
        <title>Description of novel Gluconacetobacter.</title>
        <authorList>
            <person name="Sombolestani A."/>
        </authorList>
    </citation>
    <scope>NUCLEOTIDE SEQUENCE [LARGE SCALE GENOMIC DNA]</scope>
    <source>
        <strain evidence="2 3">LMG 27800</strain>
    </source>
</reference>